<accession>A0A5N0TEC1</accession>
<evidence type="ECO:0000256" key="1">
    <source>
        <dbReference type="SAM" id="SignalP"/>
    </source>
</evidence>
<dbReference type="EMBL" id="VYXP01000002">
    <property type="protein sequence ID" value="KAA9133382.1"/>
    <property type="molecule type" value="Genomic_DNA"/>
</dbReference>
<dbReference type="AlphaFoldDB" id="A0A5N0TEC1"/>
<protein>
    <submittedName>
        <fullName evidence="2">Uncharacterized protein</fullName>
    </submittedName>
</protein>
<reference evidence="2 3" key="1">
    <citation type="submission" date="2019-09" db="EMBL/GenBank/DDBJ databases">
        <title>Wenzhouxiangella sp. Genome sequencing and assembly.</title>
        <authorList>
            <person name="Zhang R."/>
        </authorList>
    </citation>
    <scope>NUCLEOTIDE SEQUENCE [LARGE SCALE GENOMIC DNA]</scope>
    <source>
        <strain evidence="2 3">W260</strain>
    </source>
</reference>
<proteinExistence type="predicted"/>
<comment type="caution">
    <text evidence="2">The sequence shown here is derived from an EMBL/GenBank/DDBJ whole genome shotgun (WGS) entry which is preliminary data.</text>
</comment>
<dbReference type="Proteomes" id="UP000325372">
    <property type="component" value="Unassembled WGS sequence"/>
</dbReference>
<keyword evidence="3" id="KW-1185">Reference proteome</keyword>
<evidence type="ECO:0000313" key="3">
    <source>
        <dbReference type="Proteomes" id="UP000325372"/>
    </source>
</evidence>
<feature type="signal peptide" evidence="1">
    <location>
        <begin position="1"/>
        <end position="24"/>
    </location>
</feature>
<sequence length="140" mass="15353">MSGKDRLKLGALILLTFGTCTAMAGSVEDVTLADVSIGTGEVSFSTLDQESEHFLTVSCTNGEVSRHKFKKGENPWFIPLSQNGEIMSDANCSYELRLVRDESLDLEQSVSYIQSGQFQVDRGLIYVDDTSAFDTAEVLQ</sequence>
<dbReference type="RefSeq" id="WP_150862941.1">
    <property type="nucleotide sequence ID" value="NZ_VYXP01000002.1"/>
</dbReference>
<keyword evidence="1" id="KW-0732">Signal</keyword>
<feature type="chain" id="PRO_5024411226" evidence="1">
    <location>
        <begin position="25"/>
        <end position="140"/>
    </location>
</feature>
<name>A0A5N0TEC1_9GAMM</name>
<evidence type="ECO:0000313" key="2">
    <source>
        <dbReference type="EMBL" id="KAA9133382.1"/>
    </source>
</evidence>
<gene>
    <name evidence="2" type="ORF">F3N42_03270</name>
</gene>
<organism evidence="2 3">
    <name type="scientific">Marinihelvus fidelis</name>
    <dbReference type="NCBI Taxonomy" id="2613842"/>
    <lineage>
        <taxon>Bacteria</taxon>
        <taxon>Pseudomonadati</taxon>
        <taxon>Pseudomonadota</taxon>
        <taxon>Gammaproteobacteria</taxon>
        <taxon>Chromatiales</taxon>
        <taxon>Wenzhouxiangellaceae</taxon>
        <taxon>Marinihelvus</taxon>
    </lineage>
</organism>